<keyword evidence="4" id="KW-1185">Reference proteome</keyword>
<sequence length="590" mass="63244">MGAHPTTDLERQQREVIGYLMSRLGVADATSDEERISALKVEVEAAEAALAALEAECGALEKEQGVAELEVRRDELEEARAACERHLVTLPAKIVERRDATAALEVSLAELREAAASLDKEEQSLAEQQAALETALVAEEAEAAAQLASLEAARERVSSLSASKQRTSSQLLQGEQLLAALEAEASELEQSHPPLVAALQRSREQLIATEKRVVTLQARNDTLGDELFLQLSDLYSKQATKDALQAALFATRDALAEARRLRRTQFVDVDAARKELAENEALTAALRDEMEALKTEAPALFARRAAAQRELDEALSAAERFESGVMAQALALPPLEGAAKDTKPTGARTPAPAPAPAPAPIPKGATVGGPSADVGATLDEKLALTSKRLESTAEEVAGRVQLQMQFAGTVTDAMEAAAAQRDSAQRALEVLAAEQRRASEEMRVTLDTAVSAMEAMQAQWDAAVEANAAELRALREDAARAAEAQNAQGSKLVELKGAFEAEVIAMDTLTKKRRGLAAEEEALRRRYVQLRERRLAKQAGKPPPLPVSLDVDDVAEAVGANVEKAAVAFFRLFGKEKEGNPQLPPGKDDF</sequence>
<evidence type="ECO:0000256" key="2">
    <source>
        <dbReference type="SAM" id="MobiDB-lite"/>
    </source>
</evidence>
<keyword evidence="1" id="KW-0175">Coiled coil</keyword>
<accession>A0A0M0J914</accession>
<name>A0A0M0J914_9EUKA</name>
<reference evidence="4" key="1">
    <citation type="journal article" date="2015" name="PLoS Genet.">
        <title>Genome Sequence and Transcriptome Analyses of Chrysochromulina tobin: Metabolic Tools for Enhanced Algal Fitness in the Prominent Order Prymnesiales (Haptophyceae).</title>
        <authorList>
            <person name="Hovde B.T."/>
            <person name="Deodato C.R."/>
            <person name="Hunsperger H.M."/>
            <person name="Ryken S.A."/>
            <person name="Yost W."/>
            <person name="Jha R.K."/>
            <person name="Patterson J."/>
            <person name="Monnat R.J. Jr."/>
            <person name="Barlow S.B."/>
            <person name="Starkenburg S.R."/>
            <person name="Cattolico R.A."/>
        </authorList>
    </citation>
    <scope>NUCLEOTIDE SEQUENCE</scope>
    <source>
        <strain evidence="4">CCMP291</strain>
    </source>
</reference>
<organism evidence="3 4">
    <name type="scientific">Chrysochromulina tobinii</name>
    <dbReference type="NCBI Taxonomy" id="1460289"/>
    <lineage>
        <taxon>Eukaryota</taxon>
        <taxon>Haptista</taxon>
        <taxon>Haptophyta</taxon>
        <taxon>Prymnesiophyceae</taxon>
        <taxon>Prymnesiales</taxon>
        <taxon>Chrysochromulinaceae</taxon>
        <taxon>Chrysochromulina</taxon>
    </lineage>
</organism>
<dbReference type="AlphaFoldDB" id="A0A0M0J914"/>
<comment type="caution">
    <text evidence="3">The sequence shown here is derived from an EMBL/GenBank/DDBJ whole genome shotgun (WGS) entry which is preliminary data.</text>
</comment>
<feature type="coiled-coil region" evidence="1">
    <location>
        <begin position="468"/>
        <end position="533"/>
    </location>
</feature>
<evidence type="ECO:0000313" key="3">
    <source>
        <dbReference type="EMBL" id="KOO22728.1"/>
    </source>
</evidence>
<feature type="compositionally biased region" description="Pro residues" evidence="2">
    <location>
        <begin position="351"/>
        <end position="361"/>
    </location>
</feature>
<dbReference type="Proteomes" id="UP000037460">
    <property type="component" value="Unassembled WGS sequence"/>
</dbReference>
<evidence type="ECO:0000313" key="4">
    <source>
        <dbReference type="Proteomes" id="UP000037460"/>
    </source>
</evidence>
<dbReference type="EMBL" id="JWZX01003255">
    <property type="protein sequence ID" value="KOO22728.1"/>
    <property type="molecule type" value="Genomic_DNA"/>
</dbReference>
<evidence type="ECO:0000256" key="1">
    <source>
        <dbReference type="SAM" id="Coils"/>
    </source>
</evidence>
<proteinExistence type="predicted"/>
<feature type="region of interest" description="Disordered" evidence="2">
    <location>
        <begin position="333"/>
        <end position="373"/>
    </location>
</feature>
<feature type="coiled-coil region" evidence="1">
    <location>
        <begin position="29"/>
        <end position="219"/>
    </location>
</feature>
<feature type="coiled-coil region" evidence="1">
    <location>
        <begin position="269"/>
        <end position="296"/>
    </location>
</feature>
<protein>
    <submittedName>
        <fullName evidence="3">Uncharacterized protein</fullName>
    </submittedName>
</protein>
<gene>
    <name evidence="3" type="ORF">Ctob_011625</name>
</gene>
<feature type="coiled-coil region" evidence="1">
    <location>
        <begin position="414"/>
        <end position="441"/>
    </location>
</feature>